<evidence type="ECO:0000256" key="1">
    <source>
        <dbReference type="SAM" id="Coils"/>
    </source>
</evidence>
<sequence length="52" mass="6196">MRKVLRAIEVRNFILSVRSLRRRRLLLDRAQREAADLKDLSRKLLVKVRGIP</sequence>
<comment type="caution">
    <text evidence="2">The sequence shown here is derived from an EMBL/GenBank/DDBJ whole genome shotgun (WGS) entry which is preliminary data.</text>
</comment>
<gene>
    <name evidence="2" type="ORF">S06H3_00407</name>
    <name evidence="3" type="ORF">S06H3_01601</name>
</gene>
<keyword evidence="1" id="KW-0175">Coiled coil</keyword>
<dbReference type="AlphaFoldDB" id="X1KRL3"/>
<dbReference type="EMBL" id="BARV01000411">
    <property type="protein sequence ID" value="GAH98052.1"/>
    <property type="molecule type" value="Genomic_DNA"/>
</dbReference>
<accession>X1KRL3</accession>
<name>X1KRL3_9ZZZZ</name>
<dbReference type="EMBL" id="BARV01000069">
    <property type="protein sequence ID" value="GAH92794.1"/>
    <property type="molecule type" value="Genomic_DNA"/>
</dbReference>
<feature type="coiled-coil region" evidence="1">
    <location>
        <begin position="20"/>
        <end position="47"/>
    </location>
</feature>
<proteinExistence type="predicted"/>
<evidence type="ECO:0000313" key="2">
    <source>
        <dbReference type="EMBL" id="GAH92794.1"/>
    </source>
</evidence>
<protein>
    <submittedName>
        <fullName evidence="2">Uncharacterized protein</fullName>
    </submittedName>
</protein>
<organism evidence="2">
    <name type="scientific">marine sediment metagenome</name>
    <dbReference type="NCBI Taxonomy" id="412755"/>
    <lineage>
        <taxon>unclassified sequences</taxon>
        <taxon>metagenomes</taxon>
        <taxon>ecological metagenomes</taxon>
    </lineage>
</organism>
<evidence type="ECO:0000313" key="3">
    <source>
        <dbReference type="EMBL" id="GAH98052.1"/>
    </source>
</evidence>
<reference evidence="2" key="1">
    <citation type="journal article" date="2014" name="Front. Microbiol.">
        <title>High frequency of phylogenetically diverse reductive dehalogenase-homologous genes in deep subseafloor sedimentary metagenomes.</title>
        <authorList>
            <person name="Kawai M."/>
            <person name="Futagami T."/>
            <person name="Toyoda A."/>
            <person name="Takaki Y."/>
            <person name="Nishi S."/>
            <person name="Hori S."/>
            <person name="Arai W."/>
            <person name="Tsubouchi T."/>
            <person name="Morono Y."/>
            <person name="Uchiyama I."/>
            <person name="Ito T."/>
            <person name="Fujiyama A."/>
            <person name="Inagaki F."/>
            <person name="Takami H."/>
        </authorList>
    </citation>
    <scope>NUCLEOTIDE SEQUENCE</scope>
    <source>
        <strain evidence="2">Expedition CK06-06</strain>
    </source>
</reference>